<dbReference type="Gene3D" id="3.40.630.30">
    <property type="match status" value="1"/>
</dbReference>
<evidence type="ECO:0008006" key="4">
    <source>
        <dbReference type="Google" id="ProtNLM"/>
    </source>
</evidence>
<feature type="region of interest" description="Disordered" evidence="1">
    <location>
        <begin position="255"/>
        <end position="275"/>
    </location>
</feature>
<dbReference type="PANTHER" id="PTHR20905:SF28">
    <property type="entry name" value="GH28833P-RELATED"/>
    <property type="match status" value="1"/>
</dbReference>
<reference evidence="2" key="1">
    <citation type="submission" date="2022-01" db="EMBL/GenBank/DDBJ databases">
        <authorList>
            <person name="King R."/>
        </authorList>
    </citation>
    <scope>NUCLEOTIDE SEQUENCE</scope>
</reference>
<accession>A0A9P0CRV3</accession>
<proteinExistence type="predicted"/>
<dbReference type="Proteomes" id="UP001153636">
    <property type="component" value="Chromosome 3"/>
</dbReference>
<dbReference type="EMBL" id="OV651815">
    <property type="protein sequence ID" value="CAH1108327.1"/>
    <property type="molecule type" value="Genomic_DNA"/>
</dbReference>
<protein>
    <recommendedName>
        <fullName evidence="4">N-acetyltransferase domain-containing protein</fullName>
    </recommendedName>
</protein>
<evidence type="ECO:0000313" key="2">
    <source>
        <dbReference type="EMBL" id="CAH1108327.1"/>
    </source>
</evidence>
<gene>
    <name evidence="2" type="ORF">PSYICH_LOCUS8645</name>
</gene>
<dbReference type="SUPFAM" id="SSF55729">
    <property type="entry name" value="Acyl-CoA N-acyltransferases (Nat)"/>
    <property type="match status" value="1"/>
</dbReference>
<evidence type="ECO:0000313" key="3">
    <source>
        <dbReference type="Proteomes" id="UP001153636"/>
    </source>
</evidence>
<dbReference type="AlphaFoldDB" id="A0A9P0CRV3"/>
<feature type="compositionally biased region" description="Basic and acidic residues" evidence="1">
    <location>
        <begin position="255"/>
        <end position="267"/>
    </location>
</feature>
<dbReference type="GO" id="GO:0008080">
    <property type="term" value="F:N-acetyltransferase activity"/>
    <property type="evidence" value="ECO:0007669"/>
    <property type="project" value="TreeGrafter"/>
</dbReference>
<organism evidence="2 3">
    <name type="scientific">Psylliodes chrysocephalus</name>
    <dbReference type="NCBI Taxonomy" id="3402493"/>
    <lineage>
        <taxon>Eukaryota</taxon>
        <taxon>Metazoa</taxon>
        <taxon>Ecdysozoa</taxon>
        <taxon>Arthropoda</taxon>
        <taxon>Hexapoda</taxon>
        <taxon>Insecta</taxon>
        <taxon>Pterygota</taxon>
        <taxon>Neoptera</taxon>
        <taxon>Endopterygota</taxon>
        <taxon>Coleoptera</taxon>
        <taxon>Polyphaga</taxon>
        <taxon>Cucujiformia</taxon>
        <taxon>Chrysomeloidea</taxon>
        <taxon>Chrysomelidae</taxon>
        <taxon>Galerucinae</taxon>
        <taxon>Alticini</taxon>
        <taxon>Psylliodes</taxon>
    </lineage>
</organism>
<dbReference type="OrthoDB" id="6588672at2759"/>
<sequence>MNQILKNDLKFKREPVYGPIIWRRLALGVRIQDLLPNNFEIVVDLILKYYIKGNVIFNNSRILDDPISVQSFTDRLYKIMKQCISLVAVDERTDKIIACLLITRVKQEDYGTEFNTLEIGDGKVYRKITEFLNDVNRTVDIFAKYDINVYLKYCNICITDDFRNNKVGFNMLSAGFDLARYLEMPVIMAIADSYMLQKILMKLGFKLLHESDYRNWNDPTGELVFNDIGSGNYTCSVLACSVPQAPDPEPVVIERRESTHLSKEKSLAKKKKETK</sequence>
<dbReference type="PANTHER" id="PTHR20905">
    <property type="entry name" value="N-ACETYLTRANSFERASE-RELATED"/>
    <property type="match status" value="1"/>
</dbReference>
<name>A0A9P0CRV3_9CUCU</name>
<evidence type="ECO:0000256" key="1">
    <source>
        <dbReference type="SAM" id="MobiDB-lite"/>
    </source>
</evidence>
<dbReference type="InterPro" id="IPR016181">
    <property type="entry name" value="Acyl_CoA_acyltransferase"/>
</dbReference>
<keyword evidence="3" id="KW-1185">Reference proteome</keyword>